<sequence length="452" mass="47631">MPMFVPLTASRETGREEMRDLSAWFSQVRRQQSLNIRPVPVMSEPPATTLTKAAGMATATITGAGTGYAVGDNLTPAGGNFAVPGRIRVTGVDGAGAITGAAVQQPGVYTDKPTNPVATTGGSGSGASFTVSWNAGVASSVYNGKTWSRTDAGAFLYTSYNIMDTVSGYRGNGIQNGTQCIIEFISDAPSLDFRLVGGNYQGDLYVDGQRISGISIKTDSSGAPYIYTVDWAGVVKIRSYRLVGINTGFGGVITGQAYTVQAPPGTLRPLAWQMGDSYTVGIGAKQGSYNDFRVMCDALGLDGIADGISGSGWTSLQEGRVPEWRVENKLGSITRKPQYIFFSLGYNDWSVDIARVRAAFPPAVAAARRICPLAKIIVIGPATPVGSTTQLNAIREAMAEMCAGLDIAFVDVSDVVNAANKGLYTGSDRVHPSDAGHVYRGVQMAIRVSELL</sequence>
<gene>
    <name evidence="2" type="ORF">EI538_06295</name>
</gene>
<dbReference type="InterPro" id="IPR013830">
    <property type="entry name" value="SGNH_hydro"/>
</dbReference>
<dbReference type="Pfam" id="PF13472">
    <property type="entry name" value="Lipase_GDSL_2"/>
    <property type="match status" value="1"/>
</dbReference>
<dbReference type="Gene3D" id="3.40.50.1110">
    <property type="entry name" value="SGNH hydrolase"/>
    <property type="match status" value="1"/>
</dbReference>
<dbReference type="EMBL" id="RSEO01000004">
    <property type="protein sequence ID" value="RXQ36913.1"/>
    <property type="molecule type" value="Genomic_DNA"/>
</dbReference>
<dbReference type="Proteomes" id="UP000290660">
    <property type="component" value="Unassembled WGS sequence"/>
</dbReference>
<evidence type="ECO:0000313" key="3">
    <source>
        <dbReference type="Proteomes" id="UP000290660"/>
    </source>
</evidence>
<proteinExistence type="predicted"/>
<accession>A0A3V4IJW7</accession>
<dbReference type="GO" id="GO:0016788">
    <property type="term" value="F:hydrolase activity, acting on ester bonds"/>
    <property type="evidence" value="ECO:0007669"/>
    <property type="project" value="UniProtKB-ARBA"/>
</dbReference>
<feature type="domain" description="SGNH hydrolase-type esterase" evidence="1">
    <location>
        <begin position="274"/>
        <end position="437"/>
    </location>
</feature>
<dbReference type="InterPro" id="IPR036514">
    <property type="entry name" value="SGNH_hydro_sf"/>
</dbReference>
<dbReference type="SUPFAM" id="SSF52266">
    <property type="entry name" value="SGNH hydrolase"/>
    <property type="match status" value="1"/>
</dbReference>
<reference evidence="2 3" key="1">
    <citation type="submission" date="2018-12" db="EMBL/GenBank/DDBJ databases">
        <title>Identification of serotype of rogose Salmonella by whole genome sequencing.</title>
        <authorList>
            <person name="Sacchi C.T."/>
            <person name="Goncalves C.R."/>
            <person name="Tiba-Casas M.R."/>
        </authorList>
    </citation>
    <scope>NUCLEOTIDE SEQUENCE [LARGE SCALE GENOMIC DNA]</scope>
    <source>
        <strain evidence="2 3">169_17</strain>
    </source>
</reference>
<dbReference type="CDD" id="cd00229">
    <property type="entry name" value="SGNH_hydrolase"/>
    <property type="match status" value="1"/>
</dbReference>
<organism evidence="2 3">
    <name type="scientific">Salmonella enterica</name>
    <name type="common">Salmonella choleraesuis</name>
    <dbReference type="NCBI Taxonomy" id="28901"/>
    <lineage>
        <taxon>Bacteria</taxon>
        <taxon>Pseudomonadati</taxon>
        <taxon>Pseudomonadota</taxon>
        <taxon>Gammaproteobacteria</taxon>
        <taxon>Enterobacterales</taxon>
        <taxon>Enterobacteriaceae</taxon>
        <taxon>Salmonella</taxon>
    </lineage>
</organism>
<dbReference type="AlphaFoldDB" id="A0A3V4IJW7"/>
<keyword evidence="2" id="KW-0378">Hydrolase</keyword>
<name>A0A3V4IJW7_SALER</name>
<dbReference type="RefSeq" id="WP_127174385.1">
    <property type="nucleotide sequence ID" value="NZ_JASMSH010000007.1"/>
</dbReference>
<evidence type="ECO:0000259" key="1">
    <source>
        <dbReference type="Pfam" id="PF13472"/>
    </source>
</evidence>
<protein>
    <submittedName>
        <fullName evidence="2">SGNH/GDSL hydrolase family protein</fullName>
    </submittedName>
</protein>
<evidence type="ECO:0000313" key="2">
    <source>
        <dbReference type="EMBL" id="RXQ36913.1"/>
    </source>
</evidence>
<comment type="caution">
    <text evidence="2">The sequence shown here is derived from an EMBL/GenBank/DDBJ whole genome shotgun (WGS) entry which is preliminary data.</text>
</comment>